<dbReference type="AlphaFoldDB" id="A0A167U7W3"/>
<dbReference type="Pfam" id="PF00067">
    <property type="entry name" value="p450"/>
    <property type="match status" value="1"/>
</dbReference>
<dbReference type="GO" id="GO:0005506">
    <property type="term" value="F:iron ion binding"/>
    <property type="evidence" value="ECO:0007669"/>
    <property type="project" value="InterPro"/>
</dbReference>
<dbReference type="STRING" id="436010.A0A167U7W3"/>
<dbReference type="PANTHER" id="PTHR46300">
    <property type="entry name" value="P450, PUTATIVE (EUROFUNG)-RELATED-RELATED"/>
    <property type="match status" value="1"/>
</dbReference>
<dbReference type="PRINTS" id="PR00463">
    <property type="entry name" value="EP450I"/>
</dbReference>
<evidence type="ECO:0000256" key="6">
    <source>
        <dbReference type="ARBA" id="ARBA00023002"/>
    </source>
</evidence>
<protein>
    <submittedName>
        <fullName evidence="12">Cytochrome P450</fullName>
    </submittedName>
</protein>
<evidence type="ECO:0000256" key="5">
    <source>
        <dbReference type="ARBA" id="ARBA00022723"/>
    </source>
</evidence>
<dbReference type="InterPro" id="IPR036396">
    <property type="entry name" value="Cyt_P450_sf"/>
</dbReference>
<dbReference type="CDD" id="cd11065">
    <property type="entry name" value="CYP64-like"/>
    <property type="match status" value="1"/>
</dbReference>
<feature type="binding site" description="axial binding residue" evidence="9">
    <location>
        <position position="451"/>
    </location>
    <ligand>
        <name>heme</name>
        <dbReference type="ChEBI" id="CHEBI:30413"/>
    </ligand>
    <ligandPart>
        <name>Fe</name>
        <dbReference type="ChEBI" id="CHEBI:18248"/>
    </ligandPart>
</feature>
<gene>
    <name evidence="12" type="ORF">FIBSPDRAFT_915266</name>
</gene>
<proteinExistence type="inferred from homology"/>
<dbReference type="PROSITE" id="PS00086">
    <property type="entry name" value="CYTOCHROME_P450"/>
    <property type="match status" value="1"/>
</dbReference>
<dbReference type="GO" id="GO:0004497">
    <property type="term" value="F:monooxygenase activity"/>
    <property type="evidence" value="ECO:0007669"/>
    <property type="project" value="UniProtKB-KW"/>
</dbReference>
<keyword evidence="7 9" id="KW-0408">Iron</keyword>
<dbReference type="PANTHER" id="PTHR46300:SF7">
    <property type="entry name" value="P450, PUTATIVE (EUROFUNG)-RELATED"/>
    <property type="match status" value="1"/>
</dbReference>
<keyword evidence="8 10" id="KW-0503">Monooxygenase</keyword>
<dbReference type="SUPFAM" id="SSF48264">
    <property type="entry name" value="Cytochrome P450"/>
    <property type="match status" value="1"/>
</dbReference>
<keyword evidence="5 9" id="KW-0479">Metal-binding</keyword>
<organism evidence="12 13">
    <name type="scientific">Athelia psychrophila</name>
    <dbReference type="NCBI Taxonomy" id="1759441"/>
    <lineage>
        <taxon>Eukaryota</taxon>
        <taxon>Fungi</taxon>
        <taxon>Dikarya</taxon>
        <taxon>Basidiomycota</taxon>
        <taxon>Agaricomycotina</taxon>
        <taxon>Agaricomycetes</taxon>
        <taxon>Agaricomycetidae</taxon>
        <taxon>Atheliales</taxon>
        <taxon>Atheliaceae</taxon>
        <taxon>Athelia</taxon>
    </lineage>
</organism>
<dbReference type="Gene3D" id="1.10.630.10">
    <property type="entry name" value="Cytochrome P450"/>
    <property type="match status" value="1"/>
</dbReference>
<dbReference type="InterPro" id="IPR002401">
    <property type="entry name" value="Cyt_P450_E_grp-I"/>
</dbReference>
<comment type="cofactor">
    <cofactor evidence="1 9">
        <name>heme</name>
        <dbReference type="ChEBI" id="CHEBI:30413"/>
    </cofactor>
</comment>
<keyword evidence="4 9" id="KW-0349">Heme</keyword>
<keyword evidence="6 10" id="KW-0560">Oxidoreductase</keyword>
<evidence type="ECO:0000313" key="12">
    <source>
        <dbReference type="EMBL" id="KZP03677.1"/>
    </source>
</evidence>
<feature type="signal peptide" evidence="11">
    <location>
        <begin position="1"/>
        <end position="29"/>
    </location>
</feature>
<evidence type="ECO:0000256" key="1">
    <source>
        <dbReference type="ARBA" id="ARBA00001971"/>
    </source>
</evidence>
<accession>A0A167U7W3</accession>
<evidence type="ECO:0000256" key="4">
    <source>
        <dbReference type="ARBA" id="ARBA00022617"/>
    </source>
</evidence>
<evidence type="ECO:0000256" key="3">
    <source>
        <dbReference type="ARBA" id="ARBA00010617"/>
    </source>
</evidence>
<evidence type="ECO:0000256" key="10">
    <source>
        <dbReference type="RuleBase" id="RU000461"/>
    </source>
</evidence>
<dbReference type="OrthoDB" id="2789670at2759"/>
<comment type="similarity">
    <text evidence="3 10">Belongs to the cytochrome P450 family.</text>
</comment>
<evidence type="ECO:0000256" key="8">
    <source>
        <dbReference type="ARBA" id="ARBA00023033"/>
    </source>
</evidence>
<dbReference type="Proteomes" id="UP000076532">
    <property type="component" value="Unassembled WGS sequence"/>
</dbReference>
<name>A0A167U7W3_9AGAM</name>
<dbReference type="InterPro" id="IPR017972">
    <property type="entry name" value="Cyt_P450_CS"/>
</dbReference>
<comment type="pathway">
    <text evidence="2">Secondary metabolite biosynthesis.</text>
</comment>
<dbReference type="InterPro" id="IPR001128">
    <property type="entry name" value="Cyt_P450"/>
</dbReference>
<reference evidence="12 13" key="1">
    <citation type="journal article" date="2016" name="Mol. Biol. Evol.">
        <title>Comparative Genomics of Early-Diverging Mushroom-Forming Fungi Provides Insights into the Origins of Lignocellulose Decay Capabilities.</title>
        <authorList>
            <person name="Nagy L.G."/>
            <person name="Riley R."/>
            <person name="Tritt A."/>
            <person name="Adam C."/>
            <person name="Daum C."/>
            <person name="Floudas D."/>
            <person name="Sun H."/>
            <person name="Yadav J.S."/>
            <person name="Pangilinan J."/>
            <person name="Larsson K.H."/>
            <person name="Matsuura K."/>
            <person name="Barry K."/>
            <person name="Labutti K."/>
            <person name="Kuo R."/>
            <person name="Ohm R.A."/>
            <person name="Bhattacharya S.S."/>
            <person name="Shirouzu T."/>
            <person name="Yoshinaga Y."/>
            <person name="Martin F.M."/>
            <person name="Grigoriev I.V."/>
            <person name="Hibbett D.S."/>
        </authorList>
    </citation>
    <scope>NUCLEOTIDE SEQUENCE [LARGE SCALE GENOMIC DNA]</scope>
    <source>
        <strain evidence="12 13">CBS 109695</strain>
    </source>
</reference>
<evidence type="ECO:0000256" key="9">
    <source>
        <dbReference type="PIRSR" id="PIRSR602401-1"/>
    </source>
</evidence>
<feature type="chain" id="PRO_5007892877" evidence="11">
    <location>
        <begin position="30"/>
        <end position="525"/>
    </location>
</feature>
<sequence>MDDLSFLLCGCVLAGCLLAMWLLAPKTEAQDFANPLPPGPEPSWLGSVELPRTYQWLTFTKWKETYGDLIYIRKFGNPILVLNSMEAANELLDKRSVIYSSRPYRTMASELMGWSFLFSDMPYGPRWREHRTLFHKYFPLNRTAQYHPVQTKETLTLLQNLSNTPDNFTTHIRRTGAAIAVSIAYGQVVAGQGDAYVALADKAMAGLGIAGVFGTYLVDYFPVLKHYPSFMPGGSFRVKAQEWRQLSRMMLEKPFEAVKAQMANGCAEPCLATWELEHCVQNEVAADEELIRGVCAITYAAGADTVRSNFIYCLSSLTISFMFLAACIHPEFQRKAHQEIDRVVGSSRLPSFTDKEALPYVSCIAWECLRWIPVLPLLLAHTSTEDDVYMGYRIPKGTTVMPNVSAMFHDEKFYPDPYTFNPDRFADPETNTRKGINEVPWAAFGFGRRMCPGRWVGYDSLWMSIVSILAVYHISPALDEHGAQVMPLAEFTGTMLSRPKPFKCRIEARSEAAVALIKLTADAQA</sequence>
<evidence type="ECO:0000256" key="7">
    <source>
        <dbReference type="ARBA" id="ARBA00023004"/>
    </source>
</evidence>
<evidence type="ECO:0000313" key="13">
    <source>
        <dbReference type="Proteomes" id="UP000076532"/>
    </source>
</evidence>
<dbReference type="InterPro" id="IPR050364">
    <property type="entry name" value="Cytochrome_P450_fung"/>
</dbReference>
<dbReference type="GO" id="GO:0020037">
    <property type="term" value="F:heme binding"/>
    <property type="evidence" value="ECO:0007669"/>
    <property type="project" value="InterPro"/>
</dbReference>
<keyword evidence="13" id="KW-1185">Reference proteome</keyword>
<evidence type="ECO:0000256" key="11">
    <source>
        <dbReference type="SAM" id="SignalP"/>
    </source>
</evidence>
<evidence type="ECO:0000256" key="2">
    <source>
        <dbReference type="ARBA" id="ARBA00005179"/>
    </source>
</evidence>
<dbReference type="GO" id="GO:0016705">
    <property type="term" value="F:oxidoreductase activity, acting on paired donors, with incorporation or reduction of molecular oxygen"/>
    <property type="evidence" value="ECO:0007669"/>
    <property type="project" value="InterPro"/>
</dbReference>
<dbReference type="EMBL" id="KV418021">
    <property type="protein sequence ID" value="KZP03677.1"/>
    <property type="molecule type" value="Genomic_DNA"/>
</dbReference>
<keyword evidence="11" id="KW-0732">Signal</keyword>